<dbReference type="EMBL" id="DVJI01000012">
    <property type="protein sequence ID" value="HIS71050.1"/>
    <property type="molecule type" value="Genomic_DNA"/>
</dbReference>
<dbReference type="AlphaFoldDB" id="A0A9D1JX06"/>
<organism evidence="2 3">
    <name type="scientific">Candidatus Enterousia intestinigallinarum</name>
    <dbReference type="NCBI Taxonomy" id="2840790"/>
    <lineage>
        <taxon>Bacteria</taxon>
        <taxon>Pseudomonadati</taxon>
        <taxon>Pseudomonadota</taxon>
        <taxon>Alphaproteobacteria</taxon>
        <taxon>Candidatus Enterousia</taxon>
    </lineage>
</organism>
<feature type="chain" id="PRO_5039702983" evidence="1">
    <location>
        <begin position="22"/>
        <end position="106"/>
    </location>
</feature>
<name>A0A9D1JX06_9PROT</name>
<comment type="caution">
    <text evidence="2">The sequence shown here is derived from an EMBL/GenBank/DDBJ whole genome shotgun (WGS) entry which is preliminary data.</text>
</comment>
<reference evidence="2" key="1">
    <citation type="submission" date="2020-10" db="EMBL/GenBank/DDBJ databases">
        <authorList>
            <person name="Gilroy R."/>
        </authorList>
    </citation>
    <scope>NUCLEOTIDE SEQUENCE</scope>
    <source>
        <strain evidence="2">ChiGjej3B3-5194</strain>
    </source>
</reference>
<evidence type="ECO:0000313" key="3">
    <source>
        <dbReference type="Proteomes" id="UP000886742"/>
    </source>
</evidence>
<reference evidence="2" key="2">
    <citation type="journal article" date="2021" name="PeerJ">
        <title>Extensive microbial diversity within the chicken gut microbiome revealed by metagenomics and culture.</title>
        <authorList>
            <person name="Gilroy R."/>
            <person name="Ravi A."/>
            <person name="Getino M."/>
            <person name="Pursley I."/>
            <person name="Horton D.L."/>
            <person name="Alikhan N.F."/>
            <person name="Baker D."/>
            <person name="Gharbi K."/>
            <person name="Hall N."/>
            <person name="Watson M."/>
            <person name="Adriaenssens E.M."/>
            <person name="Foster-Nyarko E."/>
            <person name="Jarju S."/>
            <person name="Secka A."/>
            <person name="Antonio M."/>
            <person name="Oren A."/>
            <person name="Chaudhuri R.R."/>
            <person name="La Ragione R."/>
            <person name="Hildebrand F."/>
            <person name="Pallen M.J."/>
        </authorList>
    </citation>
    <scope>NUCLEOTIDE SEQUENCE</scope>
    <source>
        <strain evidence="2">ChiGjej3B3-5194</strain>
    </source>
</reference>
<evidence type="ECO:0000256" key="1">
    <source>
        <dbReference type="SAM" id="SignalP"/>
    </source>
</evidence>
<keyword evidence="1" id="KW-0732">Signal</keyword>
<accession>A0A9D1JX06</accession>
<evidence type="ECO:0000313" key="2">
    <source>
        <dbReference type="EMBL" id="HIS71050.1"/>
    </source>
</evidence>
<feature type="signal peptide" evidence="1">
    <location>
        <begin position="1"/>
        <end position="21"/>
    </location>
</feature>
<sequence>MLKKLLLALCLVGVSVGGANAYQLLSSKELGKNDAKNQTVVVKCTTDTGKTSSQTCTLRRYAKCTGTGTNKTCNGWQAWQDLRTPNKKYSDWRSAASACCRAKGLR</sequence>
<dbReference type="Proteomes" id="UP000886742">
    <property type="component" value="Unassembled WGS sequence"/>
</dbReference>
<proteinExistence type="predicted"/>
<gene>
    <name evidence="2" type="ORF">IAD02_03635</name>
</gene>
<protein>
    <submittedName>
        <fullName evidence="2">Uncharacterized protein</fullName>
    </submittedName>
</protein>